<dbReference type="EMBL" id="CDNC01000050">
    <property type="protein sequence ID" value="CEM63343.1"/>
    <property type="molecule type" value="Genomic_DNA"/>
</dbReference>
<evidence type="ECO:0000313" key="1">
    <source>
        <dbReference type="EMBL" id="CEM63343.1"/>
    </source>
</evidence>
<proteinExistence type="predicted"/>
<reference evidence="2" key="1">
    <citation type="submission" date="2015-01" db="EMBL/GenBank/DDBJ databases">
        <authorList>
            <person name="Manzoor Shahid"/>
            <person name="Zubair Saima"/>
        </authorList>
    </citation>
    <scope>NUCLEOTIDE SEQUENCE [LARGE SCALE GENOMIC DNA]</scope>
    <source>
        <strain evidence="2">V1</strain>
    </source>
</reference>
<dbReference type="OrthoDB" id="1425096at2"/>
<sequence>MKITQQELSVKYSENSKIYPDSLRLRLYRALSWLEQAEKRQDDLDFCFISLWISFNAIYADDLNEIGDRSAVTGFLKKLSDLDTDKLLYALVWDTFSDNIRILLNNQYSFQPFWDEYNKPKTTTVNSWEERFESEKKKVTKAMGTQNTAHLLTIVFRRLYTLRNQIIHGGATYNSSTNQSQKKEACRFLLTIIPAIINIIMDNYNEDWGIPYYPVVK</sequence>
<dbReference type="RefSeq" id="WP_044635050.1">
    <property type="nucleotide sequence ID" value="NZ_CDNC01000050.1"/>
</dbReference>
<protein>
    <submittedName>
        <fullName evidence="1">Uncharacterized protein</fullName>
    </submittedName>
</protein>
<dbReference type="Proteomes" id="UP000042527">
    <property type="component" value="Unassembled WGS sequence"/>
</dbReference>
<evidence type="ECO:0000313" key="2">
    <source>
        <dbReference type="Proteomes" id="UP000042527"/>
    </source>
</evidence>
<gene>
    <name evidence="1" type="ORF">TPHV1_80096</name>
</gene>
<organism evidence="1 2">
    <name type="scientific">Treponema phagedenis</name>
    <dbReference type="NCBI Taxonomy" id="162"/>
    <lineage>
        <taxon>Bacteria</taxon>
        <taxon>Pseudomonadati</taxon>
        <taxon>Spirochaetota</taxon>
        <taxon>Spirochaetia</taxon>
        <taxon>Spirochaetales</taxon>
        <taxon>Treponemataceae</taxon>
        <taxon>Treponema</taxon>
    </lineage>
</organism>
<name>A0A0B7GXV2_TREPH</name>
<accession>A0A0B7GXV2</accession>
<dbReference type="AlphaFoldDB" id="A0A0B7GXV2"/>
<keyword evidence="2" id="KW-1185">Reference proteome</keyword>